<dbReference type="Proteomes" id="UP000242414">
    <property type="component" value="Unassembled WGS sequence"/>
</dbReference>
<evidence type="ECO:0000313" key="1">
    <source>
        <dbReference type="EMBL" id="ORE03893.1"/>
    </source>
</evidence>
<organism evidence="1">
    <name type="scientific">Rhizopus microsporus var. microsporus</name>
    <dbReference type="NCBI Taxonomy" id="86635"/>
    <lineage>
        <taxon>Eukaryota</taxon>
        <taxon>Fungi</taxon>
        <taxon>Fungi incertae sedis</taxon>
        <taxon>Mucoromycota</taxon>
        <taxon>Mucoromycotina</taxon>
        <taxon>Mucoromycetes</taxon>
        <taxon>Mucorales</taxon>
        <taxon>Mucorineae</taxon>
        <taxon>Rhizopodaceae</taxon>
        <taxon>Rhizopus</taxon>
    </lineage>
</organism>
<protein>
    <submittedName>
        <fullName evidence="1">Uncharacterized protein</fullName>
    </submittedName>
</protein>
<accession>A0A1X0QVU0</accession>
<sequence length="60" mass="6645">MTVAKLNRIAKSDPLYVGNYTVKQKTQGGSYVLLDITGALLPRDAPLSHIKVIFQEIPFN</sequence>
<dbReference type="EMBL" id="KV921988">
    <property type="protein sequence ID" value="ORE03893.1"/>
    <property type="molecule type" value="Genomic_DNA"/>
</dbReference>
<dbReference type="AlphaFoldDB" id="A0A1X0QVU0"/>
<gene>
    <name evidence="1" type="ORF">BCV72DRAFT_232377</name>
</gene>
<dbReference type="VEuPathDB" id="FungiDB:BCV72DRAFT_232377"/>
<proteinExistence type="predicted"/>
<name>A0A1X0QVU0_RHIZD</name>
<reference evidence="1" key="1">
    <citation type="journal article" date="2016" name="Proc. Natl. Acad. Sci. U.S.A.">
        <title>Lipid metabolic changes in an early divergent fungus govern the establishment of a mutualistic symbiosis with endobacteria.</title>
        <authorList>
            <person name="Lastovetsky O.A."/>
            <person name="Gaspar M.L."/>
            <person name="Mondo S.J."/>
            <person name="LaButti K.M."/>
            <person name="Sandor L."/>
            <person name="Grigoriev I.V."/>
            <person name="Henry S.A."/>
            <person name="Pawlowska T.E."/>
        </authorList>
    </citation>
    <scope>NUCLEOTIDE SEQUENCE [LARGE SCALE GENOMIC DNA]</scope>
    <source>
        <strain evidence="1">ATCC 52814</strain>
    </source>
</reference>